<comment type="caution">
    <text evidence="1">The sequence shown here is derived from an EMBL/GenBank/DDBJ whole genome shotgun (WGS) entry which is preliminary data.</text>
</comment>
<reference evidence="1 2" key="1">
    <citation type="submission" date="2019-06" db="EMBL/GenBank/DDBJ databases">
        <title>Genomic Encyclopedia of Type Strains, Phase IV (KMG-V): Genome sequencing to study the core and pangenomes of soil and plant-associated prokaryotes.</title>
        <authorList>
            <person name="Whitman W."/>
        </authorList>
    </citation>
    <scope>NUCLEOTIDE SEQUENCE [LARGE SCALE GENOMIC DNA]</scope>
    <source>
        <strain evidence="1 2">BR 12005</strain>
    </source>
</reference>
<gene>
    <name evidence="1" type="ORF">FBZ87_105272</name>
</gene>
<dbReference type="Proteomes" id="UP000320516">
    <property type="component" value="Unassembled WGS sequence"/>
</dbReference>
<name>A0A560JYC2_9PROT</name>
<evidence type="ECO:0000313" key="1">
    <source>
        <dbReference type="EMBL" id="TWB73350.1"/>
    </source>
</evidence>
<evidence type="ECO:0000313" key="2">
    <source>
        <dbReference type="Proteomes" id="UP000320516"/>
    </source>
</evidence>
<sequence>MTTINAASGGAPDFTRMSRSQMMGVAGGLYQSGQISLEQMGKLEMMGRLGKVGPNGQFQAFTAQERASLDSQPVNYIDQTRKVISAIEQRGDATNPLSGYQDWKQLLLTLQEA</sequence>
<dbReference type="RefSeq" id="WP_145611385.1">
    <property type="nucleotide sequence ID" value="NZ_JARPAF010000002.1"/>
</dbReference>
<dbReference type="EMBL" id="VITV01000005">
    <property type="protein sequence ID" value="TWB73350.1"/>
    <property type="molecule type" value="Genomic_DNA"/>
</dbReference>
<proteinExistence type="predicted"/>
<organism evidence="1 2">
    <name type="scientific">Nitrospirillum amazonense</name>
    <dbReference type="NCBI Taxonomy" id="28077"/>
    <lineage>
        <taxon>Bacteria</taxon>
        <taxon>Pseudomonadati</taxon>
        <taxon>Pseudomonadota</taxon>
        <taxon>Alphaproteobacteria</taxon>
        <taxon>Rhodospirillales</taxon>
        <taxon>Azospirillaceae</taxon>
        <taxon>Nitrospirillum</taxon>
    </lineage>
</organism>
<dbReference type="AlphaFoldDB" id="A0A560JYC2"/>
<protein>
    <submittedName>
        <fullName evidence="1">Uncharacterized protein</fullName>
    </submittedName>
</protein>
<accession>A0A560JYC2</accession>